<comment type="caution">
    <text evidence="2">The sequence shown here is derived from an EMBL/GenBank/DDBJ whole genome shotgun (WGS) entry which is preliminary data.</text>
</comment>
<protein>
    <submittedName>
        <fullName evidence="2">Uncharacterized protein</fullName>
    </submittedName>
</protein>
<name>A0ABD0VJJ8_DENTH</name>
<feature type="compositionally biased region" description="Pro residues" evidence="1">
    <location>
        <begin position="324"/>
        <end position="337"/>
    </location>
</feature>
<reference evidence="2 3" key="1">
    <citation type="journal article" date="2024" name="Plant Biotechnol. J.">
        <title>Dendrobium thyrsiflorum genome and its molecular insights into genes involved in important horticultural traits.</title>
        <authorList>
            <person name="Chen B."/>
            <person name="Wang J.Y."/>
            <person name="Zheng P.J."/>
            <person name="Li K.L."/>
            <person name="Liang Y.M."/>
            <person name="Chen X.F."/>
            <person name="Zhang C."/>
            <person name="Zhao X."/>
            <person name="He X."/>
            <person name="Zhang G.Q."/>
            <person name="Liu Z.J."/>
            <person name="Xu Q."/>
        </authorList>
    </citation>
    <scope>NUCLEOTIDE SEQUENCE [LARGE SCALE GENOMIC DNA]</scope>
    <source>
        <strain evidence="2">GZMU011</strain>
    </source>
</reference>
<gene>
    <name evidence="2" type="ORF">M5K25_003277</name>
</gene>
<feature type="region of interest" description="Disordered" evidence="1">
    <location>
        <begin position="318"/>
        <end position="337"/>
    </location>
</feature>
<dbReference type="Proteomes" id="UP001552299">
    <property type="component" value="Unassembled WGS sequence"/>
</dbReference>
<feature type="region of interest" description="Disordered" evidence="1">
    <location>
        <begin position="123"/>
        <end position="151"/>
    </location>
</feature>
<keyword evidence="3" id="KW-1185">Reference proteome</keyword>
<dbReference type="AlphaFoldDB" id="A0ABD0VJJ8"/>
<feature type="compositionally biased region" description="Polar residues" evidence="1">
    <location>
        <begin position="124"/>
        <end position="138"/>
    </location>
</feature>
<organism evidence="2 3">
    <name type="scientific">Dendrobium thyrsiflorum</name>
    <name type="common">Pinecone-like raceme dendrobium</name>
    <name type="synonym">Orchid</name>
    <dbReference type="NCBI Taxonomy" id="117978"/>
    <lineage>
        <taxon>Eukaryota</taxon>
        <taxon>Viridiplantae</taxon>
        <taxon>Streptophyta</taxon>
        <taxon>Embryophyta</taxon>
        <taxon>Tracheophyta</taxon>
        <taxon>Spermatophyta</taxon>
        <taxon>Magnoliopsida</taxon>
        <taxon>Liliopsida</taxon>
        <taxon>Asparagales</taxon>
        <taxon>Orchidaceae</taxon>
        <taxon>Epidendroideae</taxon>
        <taxon>Malaxideae</taxon>
        <taxon>Dendrobiinae</taxon>
        <taxon>Dendrobium</taxon>
    </lineage>
</organism>
<accession>A0ABD0VJJ8</accession>
<sequence>MHTDLTGPTMHLRKGIRRPGTKCKGYDHTITGDKMVADLCTLHRQKNQLEDRKNLSHPYEPTIAFQAKTKAACRTPRKLIKVFYGTSFSILLVVRLKGSPSFGITNLYVLFYDNYRTTLPPVENHSSYGRETNHSSSGREPLTLPPAENRSSSGREPLLLFHHSPVLSLLFISLWPRSTPSMPFFTVLSFSDAERIGLDPVDKCRLRNGLLKELFILELVPIKAPFPLNCLLKELFMLELAPINGTFPTLNLRSEFESRSTSASKTAIRDTLFLPFSSYAPGALSDPPLRKDFLPWNVWIALHGISLSERPSVSASATLLTSEPPHPSPNLPFPSHTPPVSPLKPIVPSLLPASPLASTYSLRRPCMADPEVDHGFIFDDQGRTDILCSPFFDVYFSYDETANDYIDRILYQLTLSIEKHIRPGHWVIIGRRPSPPTPATSPPTKVLGFLFLVDLVNAGFTAEWGEMQPPNRWLLIRQQTKSLHLGFRINLPDPYRSVTHVTPDKSPREIPGTRCSFSLPRDL</sequence>
<evidence type="ECO:0000256" key="1">
    <source>
        <dbReference type="SAM" id="MobiDB-lite"/>
    </source>
</evidence>
<evidence type="ECO:0000313" key="3">
    <source>
        <dbReference type="Proteomes" id="UP001552299"/>
    </source>
</evidence>
<proteinExistence type="predicted"/>
<dbReference type="EMBL" id="JANQDX010000004">
    <property type="protein sequence ID" value="KAL0924978.1"/>
    <property type="molecule type" value="Genomic_DNA"/>
</dbReference>
<evidence type="ECO:0000313" key="2">
    <source>
        <dbReference type="EMBL" id="KAL0924978.1"/>
    </source>
</evidence>